<accession>A0A6J4RMJ0</accession>
<evidence type="ECO:0000259" key="5">
    <source>
        <dbReference type="PROSITE" id="PS51296"/>
    </source>
</evidence>
<evidence type="ECO:0000256" key="1">
    <source>
        <dbReference type="ARBA" id="ARBA00022714"/>
    </source>
</evidence>
<dbReference type="Gene3D" id="2.102.10.10">
    <property type="entry name" value="Rieske [2Fe-2S] iron-sulphur domain"/>
    <property type="match status" value="1"/>
</dbReference>
<keyword evidence="4" id="KW-0411">Iron-sulfur</keyword>
<evidence type="ECO:0000313" key="6">
    <source>
        <dbReference type="EMBL" id="CAA9476471.1"/>
    </source>
</evidence>
<sequence>MPQLSAGGLLVKEVSGERVLFLKLGEDFFAYRHLCPGCGGSLEGGSLEGAELGCPGCGRRYDVRLAGKGVDDPGLHLEPIPLLAGEVPVQERQGPGQRSIVKISLPGAVG</sequence>
<feature type="domain" description="Rieske" evidence="5">
    <location>
        <begin position="1"/>
        <end position="98"/>
    </location>
</feature>
<dbReference type="SUPFAM" id="SSF50022">
    <property type="entry name" value="ISP domain"/>
    <property type="match status" value="1"/>
</dbReference>
<keyword evidence="1" id="KW-0001">2Fe-2S</keyword>
<dbReference type="InterPro" id="IPR017941">
    <property type="entry name" value="Rieske_2Fe-2S"/>
</dbReference>
<dbReference type="InterPro" id="IPR036922">
    <property type="entry name" value="Rieske_2Fe-2S_sf"/>
</dbReference>
<proteinExistence type="predicted"/>
<keyword evidence="3" id="KW-0408">Iron</keyword>
<dbReference type="GO" id="GO:0016705">
    <property type="term" value="F:oxidoreductase activity, acting on paired donors, with incorporation or reduction of molecular oxygen"/>
    <property type="evidence" value="ECO:0007669"/>
    <property type="project" value="UniProtKB-ARBA"/>
</dbReference>
<organism evidence="6">
    <name type="scientific">uncultured Rubrobacteraceae bacterium</name>
    <dbReference type="NCBI Taxonomy" id="349277"/>
    <lineage>
        <taxon>Bacteria</taxon>
        <taxon>Bacillati</taxon>
        <taxon>Actinomycetota</taxon>
        <taxon>Rubrobacteria</taxon>
        <taxon>Rubrobacterales</taxon>
        <taxon>Rubrobacteraceae</taxon>
        <taxon>environmental samples</taxon>
    </lineage>
</organism>
<dbReference type="GO" id="GO:0004497">
    <property type="term" value="F:monooxygenase activity"/>
    <property type="evidence" value="ECO:0007669"/>
    <property type="project" value="UniProtKB-ARBA"/>
</dbReference>
<reference evidence="6" key="1">
    <citation type="submission" date="2020-02" db="EMBL/GenBank/DDBJ databases">
        <authorList>
            <person name="Meier V. D."/>
        </authorList>
    </citation>
    <scope>NUCLEOTIDE SEQUENCE</scope>
    <source>
        <strain evidence="6">AVDCRST_MAG05</strain>
    </source>
</reference>
<dbReference type="EMBL" id="CADCVM010000105">
    <property type="protein sequence ID" value="CAA9476471.1"/>
    <property type="molecule type" value="Genomic_DNA"/>
</dbReference>
<dbReference type="AlphaFoldDB" id="A0A6J4RMJ0"/>
<dbReference type="GO" id="GO:0046872">
    <property type="term" value="F:metal ion binding"/>
    <property type="evidence" value="ECO:0007669"/>
    <property type="project" value="UniProtKB-KW"/>
</dbReference>
<dbReference type="GO" id="GO:0051537">
    <property type="term" value="F:2 iron, 2 sulfur cluster binding"/>
    <property type="evidence" value="ECO:0007669"/>
    <property type="project" value="UniProtKB-KW"/>
</dbReference>
<name>A0A6J4RMJ0_9ACTN</name>
<keyword evidence="2" id="KW-0479">Metal-binding</keyword>
<evidence type="ECO:0000256" key="3">
    <source>
        <dbReference type="ARBA" id="ARBA00023004"/>
    </source>
</evidence>
<dbReference type="Pfam" id="PF00355">
    <property type="entry name" value="Rieske"/>
    <property type="match status" value="1"/>
</dbReference>
<evidence type="ECO:0000256" key="2">
    <source>
        <dbReference type="ARBA" id="ARBA00022723"/>
    </source>
</evidence>
<gene>
    <name evidence="6" type="ORF">AVDCRST_MAG05-973</name>
</gene>
<protein>
    <recommendedName>
        <fullName evidence="5">Rieske domain-containing protein</fullName>
    </recommendedName>
</protein>
<dbReference type="PROSITE" id="PS51296">
    <property type="entry name" value="RIESKE"/>
    <property type="match status" value="1"/>
</dbReference>
<evidence type="ECO:0000256" key="4">
    <source>
        <dbReference type="ARBA" id="ARBA00023014"/>
    </source>
</evidence>